<evidence type="ECO:0000259" key="1">
    <source>
        <dbReference type="Pfam" id="PF06985"/>
    </source>
</evidence>
<dbReference type="InterPro" id="IPR010730">
    <property type="entry name" value="HET"/>
</dbReference>
<evidence type="ECO:0000313" key="2">
    <source>
        <dbReference type="EMBL" id="PSN62458.1"/>
    </source>
</evidence>
<name>A0A2T2NBN8_CORCC</name>
<dbReference type="EMBL" id="KZ678141">
    <property type="protein sequence ID" value="PSN62458.1"/>
    <property type="molecule type" value="Genomic_DNA"/>
</dbReference>
<organism evidence="2 3">
    <name type="scientific">Corynespora cassiicola Philippines</name>
    <dbReference type="NCBI Taxonomy" id="1448308"/>
    <lineage>
        <taxon>Eukaryota</taxon>
        <taxon>Fungi</taxon>
        <taxon>Dikarya</taxon>
        <taxon>Ascomycota</taxon>
        <taxon>Pezizomycotina</taxon>
        <taxon>Dothideomycetes</taxon>
        <taxon>Pleosporomycetidae</taxon>
        <taxon>Pleosporales</taxon>
        <taxon>Corynesporascaceae</taxon>
        <taxon>Corynespora</taxon>
    </lineage>
</organism>
<evidence type="ECO:0000313" key="3">
    <source>
        <dbReference type="Proteomes" id="UP000240883"/>
    </source>
</evidence>
<reference evidence="2 3" key="1">
    <citation type="journal article" date="2018" name="Front. Microbiol.">
        <title>Genome-Wide Analysis of Corynespora cassiicola Leaf Fall Disease Putative Effectors.</title>
        <authorList>
            <person name="Lopez D."/>
            <person name="Ribeiro S."/>
            <person name="Label P."/>
            <person name="Fumanal B."/>
            <person name="Venisse J.S."/>
            <person name="Kohler A."/>
            <person name="de Oliveira R.R."/>
            <person name="Labutti K."/>
            <person name="Lipzen A."/>
            <person name="Lail K."/>
            <person name="Bauer D."/>
            <person name="Ohm R.A."/>
            <person name="Barry K.W."/>
            <person name="Spatafora J."/>
            <person name="Grigoriev I.V."/>
            <person name="Martin F.M."/>
            <person name="Pujade-Renaud V."/>
        </authorList>
    </citation>
    <scope>NUCLEOTIDE SEQUENCE [LARGE SCALE GENOMIC DNA]</scope>
    <source>
        <strain evidence="2 3">Philippines</strain>
    </source>
</reference>
<feature type="domain" description="Heterokaryon incompatibility" evidence="1">
    <location>
        <begin position="26"/>
        <end position="126"/>
    </location>
</feature>
<dbReference type="AlphaFoldDB" id="A0A2T2NBN8"/>
<protein>
    <submittedName>
        <fullName evidence="2">HET-domain-containing protein</fullName>
    </submittedName>
</protein>
<dbReference type="OrthoDB" id="674604at2759"/>
<proteinExistence type="predicted"/>
<gene>
    <name evidence="2" type="ORF">BS50DRAFT_502428</name>
</gene>
<keyword evidence="3" id="KW-1185">Reference proteome</keyword>
<dbReference type="Pfam" id="PF06985">
    <property type="entry name" value="HET"/>
    <property type="match status" value="1"/>
</dbReference>
<dbReference type="PANTHER" id="PTHR10622:SF13">
    <property type="entry name" value="NACHT DOMAIN-CONTAINING PROTEIN"/>
    <property type="match status" value="1"/>
</dbReference>
<dbReference type="PANTHER" id="PTHR10622">
    <property type="entry name" value="HET DOMAIN-CONTAINING PROTEIN"/>
    <property type="match status" value="1"/>
</dbReference>
<accession>A0A2T2NBN8</accession>
<dbReference type="STRING" id="1448308.A0A2T2NBN8"/>
<sequence>MRLLKLNGSHDLNFTENLSDNHRPPYAILSHTWGPSKSEVSLDDINSGRASEKAAYDKIEFCKRQCQIDGIQHFWIDTCCINQMDLNELTESINSMFRWYRDATKCYVYLPDVSTRKRGLNQEKPQWESQFQNSRWFTRGWTLQELLAPSTVDFFSREGDWLGNRTTLQWMIYKATAISTAALNGTPIEKFSIEERMSWSAQRNTTKKEDKAYCLLGLFGVYMPLIYGEGDYAFIRLKKIIEDQYGSKCVTKYSCAV</sequence>
<dbReference type="Proteomes" id="UP000240883">
    <property type="component" value="Unassembled WGS sequence"/>
</dbReference>